<proteinExistence type="predicted"/>
<evidence type="ECO:0000313" key="1">
    <source>
        <dbReference type="EMBL" id="KAF8004910.1"/>
    </source>
</evidence>
<evidence type="ECO:0000313" key="2">
    <source>
        <dbReference type="Proteomes" id="UP000649328"/>
    </source>
</evidence>
<keyword evidence="2" id="KW-1185">Reference proteome</keyword>
<dbReference type="Proteomes" id="UP000649328">
    <property type="component" value="Unassembled WGS sequence"/>
</dbReference>
<accession>A0A8H7GW74</accession>
<reference evidence="1" key="1">
    <citation type="submission" date="2020-10" db="EMBL/GenBank/DDBJ databases">
        <title>The Whole-Genome Sequence of Metschnikowia persimmonesis, a Novel Endophytic Yeast Species Isolated from Medicinal Plant Diospyros kaki Thumb.</title>
        <authorList>
            <person name="Rahmat E."/>
            <person name="Kang Y."/>
        </authorList>
    </citation>
    <scope>NUCLEOTIDE SEQUENCE</scope>
    <source>
        <strain evidence="1">KIOM G15050</strain>
    </source>
</reference>
<comment type="caution">
    <text evidence="1">The sequence shown here is derived from an EMBL/GenBank/DDBJ whole genome shotgun (WGS) entry which is preliminary data.</text>
</comment>
<sequence length="94" mass="10571">MRLSFSSHVFSNHFSSFAFFCGTLFNGVTRTSIVTVICSASANKSSKLGGWAPWNNTVTLYICRNLMWALLPSVFTAFKSPGYRAYKVWSWKGK</sequence>
<dbReference type="AlphaFoldDB" id="A0A8H7GW74"/>
<name>A0A8H7GW74_9ASCO</name>
<protein>
    <submittedName>
        <fullName evidence="1">Uncharacterized protein</fullName>
    </submittedName>
</protein>
<gene>
    <name evidence="1" type="ORF">HF325_000367</name>
</gene>
<dbReference type="EMBL" id="JACBPP010000001">
    <property type="protein sequence ID" value="KAF8004910.1"/>
    <property type="molecule type" value="Genomic_DNA"/>
</dbReference>
<organism evidence="1 2">
    <name type="scientific">Metschnikowia pulcherrima</name>
    <dbReference type="NCBI Taxonomy" id="27326"/>
    <lineage>
        <taxon>Eukaryota</taxon>
        <taxon>Fungi</taxon>
        <taxon>Dikarya</taxon>
        <taxon>Ascomycota</taxon>
        <taxon>Saccharomycotina</taxon>
        <taxon>Pichiomycetes</taxon>
        <taxon>Metschnikowiaceae</taxon>
        <taxon>Metschnikowia</taxon>
    </lineage>
</organism>